<name>A7TGR3_VANPO</name>
<evidence type="ECO:0000256" key="7">
    <source>
        <dbReference type="ARBA" id="ARBA00047899"/>
    </source>
</evidence>
<dbReference type="GO" id="GO:0005938">
    <property type="term" value="C:cell cortex"/>
    <property type="evidence" value="ECO:0007669"/>
    <property type="project" value="TreeGrafter"/>
</dbReference>
<dbReference type="GeneID" id="5546823"/>
<dbReference type="Pfam" id="PF00069">
    <property type="entry name" value="Pkinase"/>
    <property type="match status" value="2"/>
</dbReference>
<dbReference type="GO" id="GO:0006508">
    <property type="term" value="P:proteolysis"/>
    <property type="evidence" value="ECO:0007669"/>
    <property type="project" value="EnsemblFungi"/>
</dbReference>
<dbReference type="PANTHER" id="PTHR24343">
    <property type="entry name" value="SERINE/THREONINE KINASE"/>
    <property type="match status" value="1"/>
</dbReference>
<keyword evidence="3" id="KW-0808">Transferase</keyword>
<evidence type="ECO:0000256" key="4">
    <source>
        <dbReference type="ARBA" id="ARBA00022741"/>
    </source>
</evidence>
<reference evidence="12 13" key="1">
    <citation type="journal article" date="2007" name="Proc. Natl. Acad. Sci. U.S.A.">
        <title>Independent sorting-out of thousands of duplicated gene pairs in two yeast species descended from a whole-genome duplication.</title>
        <authorList>
            <person name="Scannell D.R."/>
            <person name="Frank A.C."/>
            <person name="Conant G.C."/>
            <person name="Byrne K.P."/>
            <person name="Woolfit M."/>
            <person name="Wolfe K.H."/>
        </authorList>
    </citation>
    <scope>NUCLEOTIDE SEQUENCE [LARGE SCALE GENOMIC DNA]</scope>
    <source>
        <strain evidence="13">ATCC 22028 / DSM 70294 / BCRC 21397 / CBS 2163 / NBRC 10782 / NRRL Y-8283 / UCD 57-17</strain>
    </source>
</reference>
<keyword evidence="6 9" id="KW-0067">ATP-binding</keyword>
<evidence type="ECO:0000256" key="2">
    <source>
        <dbReference type="ARBA" id="ARBA00022527"/>
    </source>
</evidence>
<evidence type="ECO:0000256" key="3">
    <source>
        <dbReference type="ARBA" id="ARBA00022679"/>
    </source>
</evidence>
<dbReference type="PANTHER" id="PTHR24343:SF572">
    <property type="entry name" value="FATTY ACYL-COA SYNTHETASE AND RNA PROCESSING-ASSOCIATED KINASE 1-RELATED"/>
    <property type="match status" value="1"/>
</dbReference>
<dbReference type="Gene3D" id="1.10.510.10">
    <property type="entry name" value="Transferase(Phosphotransferase) domain 1"/>
    <property type="match status" value="2"/>
</dbReference>
<dbReference type="KEGG" id="vpo:Kpol_2001p31"/>
<feature type="binding site" evidence="9">
    <location>
        <position position="492"/>
    </location>
    <ligand>
        <name>ATP</name>
        <dbReference type="ChEBI" id="CHEBI:30616"/>
    </ligand>
</feature>
<feature type="compositionally biased region" description="Basic residues" evidence="10">
    <location>
        <begin position="702"/>
        <end position="711"/>
    </location>
</feature>
<evidence type="ECO:0000313" key="12">
    <source>
        <dbReference type="EMBL" id="EDO18526.1"/>
    </source>
</evidence>
<sequence length="902" mass="101304">MSNSSLVLRQEQVIGKRNGGYESIGRFDGDSSSNDVSDEIGDNLGKRDDSFDTLYFRPKRVYQLDQEAPSRSTLVRAYSGNEMANFDPATGVRLYDDFKHRPIHLINSGNGEGNNSSNPLPDNFRIRRHTINTPAGIINDSEDDSKIVDQGLNDECIPGLDFRDVAIRWENDNSSVPSRNESLIFKNTNNKNELLAGSKNNSGILQRKNESGLQISTERLEEQDYEVPISRFTTWSTDDNVTSSIPSPNDSMIFTSSHAQVQPIPLPNAATKNHVEFSPIELDKGLEFQARKNNMIKNNEDLSHSSNDRIDSNLSKYSRSFASFAAGRRRSSIPDSYESASSSLSLMPNNTISLFSELKIAPEEVPELIKRLPKDFLTMPYSQRKKVLLDISPDKNYKLMMILIKKFMLTTSKSNASIHRNSLKSGHGSVASQFLTSFSPSLQSTASISSFKPDDKGMKILGHSLGKIIGFGAWGMIRECYDLQSGDCRAIKIVRFRNNERVKKQVIREVMVWKELKHKCILPLIQWTLDNDYAMYCLTERIHDGTLYDLVITWDEYVNTKIKIKDRCNTTMKLALQIISGLKYMHSKSIVHGDIKLENCLLEKSTSDPDSWKVYICDFGMSCYYGEKGIEKASNDKSYKEFGENVFKDCILENLKFTSKDRRSDKHSGSLDETLVTAHKLDNQESPKAKGLNAEKVTTSSKVKKSKKMKSHLTTAVNPIPKSHASSFSSSELSNSSSPILQRISSPLFGGQLSPKFEKLERNKTNIGAIGPDPHSHIGSLPYAAPELLLPSPPPLAPPADIWAFGVMIYTMLIGRLPFKHEYEPRLRAMISSGKFDKIPLKQICKTGNIDIETPYCPEGMENMTCFKELYESIVGSMTLNVDKRWTIDMIESALSHDVGKD</sequence>
<feature type="compositionally biased region" description="Low complexity" evidence="10">
    <location>
        <begin position="723"/>
        <end position="732"/>
    </location>
</feature>
<evidence type="ECO:0000256" key="1">
    <source>
        <dbReference type="ARBA" id="ARBA00012513"/>
    </source>
</evidence>
<dbReference type="InterPro" id="IPR008271">
    <property type="entry name" value="Ser/Thr_kinase_AS"/>
</dbReference>
<dbReference type="AlphaFoldDB" id="A7TGR3"/>
<dbReference type="EC" id="2.7.11.1" evidence="1"/>
<accession>A7TGR3</accession>
<evidence type="ECO:0000259" key="11">
    <source>
        <dbReference type="PROSITE" id="PS50011"/>
    </source>
</evidence>
<dbReference type="FunCoup" id="A7TGR3">
    <property type="interactions" value="298"/>
</dbReference>
<keyword evidence="5" id="KW-0418">Kinase</keyword>
<dbReference type="Proteomes" id="UP000000267">
    <property type="component" value="Unassembled WGS sequence"/>
</dbReference>
<feature type="region of interest" description="Disordered" evidence="10">
    <location>
        <begin position="676"/>
        <end position="732"/>
    </location>
</feature>
<dbReference type="InterPro" id="IPR000719">
    <property type="entry name" value="Prot_kinase_dom"/>
</dbReference>
<gene>
    <name evidence="12" type="ORF">Kpol_2001p31</name>
</gene>
<dbReference type="RefSeq" id="XP_001646384.1">
    <property type="nucleotide sequence ID" value="XM_001646334.1"/>
</dbReference>
<comment type="catalytic activity">
    <reaction evidence="7">
        <text>L-threonyl-[protein] + ATP = O-phospho-L-threonyl-[protein] + ADP + H(+)</text>
        <dbReference type="Rhea" id="RHEA:46608"/>
        <dbReference type="Rhea" id="RHEA-COMP:11060"/>
        <dbReference type="Rhea" id="RHEA-COMP:11605"/>
        <dbReference type="ChEBI" id="CHEBI:15378"/>
        <dbReference type="ChEBI" id="CHEBI:30013"/>
        <dbReference type="ChEBI" id="CHEBI:30616"/>
        <dbReference type="ChEBI" id="CHEBI:61977"/>
        <dbReference type="ChEBI" id="CHEBI:456216"/>
        <dbReference type="EC" id="2.7.11.1"/>
    </reaction>
</comment>
<evidence type="ECO:0000256" key="6">
    <source>
        <dbReference type="ARBA" id="ARBA00022840"/>
    </source>
</evidence>
<dbReference type="InterPro" id="IPR011009">
    <property type="entry name" value="Kinase-like_dom_sf"/>
</dbReference>
<dbReference type="GO" id="GO:0004674">
    <property type="term" value="F:protein serine/threonine kinase activity"/>
    <property type="evidence" value="ECO:0007669"/>
    <property type="project" value="UniProtKB-KW"/>
</dbReference>
<evidence type="ECO:0000256" key="5">
    <source>
        <dbReference type="ARBA" id="ARBA00022777"/>
    </source>
</evidence>
<dbReference type="InParanoid" id="A7TGR3"/>
<proteinExistence type="predicted"/>
<dbReference type="OMA" id="YAMYCLT"/>
<evidence type="ECO:0000313" key="13">
    <source>
        <dbReference type="Proteomes" id="UP000000267"/>
    </source>
</evidence>
<feature type="compositionally biased region" description="Basic and acidic residues" evidence="10">
    <location>
        <begin position="679"/>
        <end position="688"/>
    </location>
</feature>
<dbReference type="PROSITE" id="PS50011">
    <property type="entry name" value="PROTEIN_KINASE_DOM"/>
    <property type="match status" value="1"/>
</dbReference>
<dbReference type="STRING" id="436907.A7TGR3"/>
<comment type="catalytic activity">
    <reaction evidence="8">
        <text>L-seryl-[protein] + ATP = O-phospho-L-seryl-[protein] + ADP + H(+)</text>
        <dbReference type="Rhea" id="RHEA:17989"/>
        <dbReference type="Rhea" id="RHEA-COMP:9863"/>
        <dbReference type="Rhea" id="RHEA-COMP:11604"/>
        <dbReference type="ChEBI" id="CHEBI:15378"/>
        <dbReference type="ChEBI" id="CHEBI:29999"/>
        <dbReference type="ChEBI" id="CHEBI:30616"/>
        <dbReference type="ChEBI" id="CHEBI:83421"/>
        <dbReference type="ChEBI" id="CHEBI:456216"/>
        <dbReference type="EC" id="2.7.11.1"/>
    </reaction>
</comment>
<dbReference type="HOGENOM" id="CLU_010370_0_0_1"/>
<organism evidence="13">
    <name type="scientific">Vanderwaltozyma polyspora (strain ATCC 22028 / DSM 70294 / BCRC 21397 / CBS 2163 / NBRC 10782 / NRRL Y-8283 / UCD 57-17)</name>
    <name type="common">Kluyveromyces polysporus</name>
    <dbReference type="NCBI Taxonomy" id="436907"/>
    <lineage>
        <taxon>Eukaryota</taxon>
        <taxon>Fungi</taxon>
        <taxon>Dikarya</taxon>
        <taxon>Ascomycota</taxon>
        <taxon>Saccharomycotina</taxon>
        <taxon>Saccharomycetes</taxon>
        <taxon>Saccharomycetales</taxon>
        <taxon>Saccharomycetaceae</taxon>
        <taxon>Vanderwaltozyma</taxon>
    </lineage>
</organism>
<keyword evidence="2" id="KW-0723">Serine/threonine-protein kinase</keyword>
<dbReference type="GO" id="GO:0005524">
    <property type="term" value="F:ATP binding"/>
    <property type="evidence" value="ECO:0007669"/>
    <property type="project" value="UniProtKB-UniRule"/>
</dbReference>
<dbReference type="PhylomeDB" id="A7TGR3"/>
<keyword evidence="4 9" id="KW-0547">Nucleotide-binding</keyword>
<protein>
    <recommendedName>
        <fullName evidence="1">non-specific serine/threonine protein kinase</fullName>
        <ecNumber evidence="1">2.7.11.1</ecNumber>
    </recommendedName>
</protein>
<evidence type="ECO:0000256" key="8">
    <source>
        <dbReference type="ARBA" id="ARBA00048679"/>
    </source>
</evidence>
<feature type="region of interest" description="Disordered" evidence="10">
    <location>
        <begin position="19"/>
        <end position="41"/>
    </location>
</feature>
<dbReference type="eggNOG" id="KOG0032">
    <property type="taxonomic scope" value="Eukaryota"/>
</dbReference>
<dbReference type="EMBL" id="DS480388">
    <property type="protein sequence ID" value="EDO18526.1"/>
    <property type="molecule type" value="Genomic_DNA"/>
</dbReference>
<evidence type="ECO:0000256" key="10">
    <source>
        <dbReference type="SAM" id="MobiDB-lite"/>
    </source>
</evidence>
<feature type="domain" description="Protein kinase" evidence="11">
    <location>
        <begin position="463"/>
        <end position="900"/>
    </location>
</feature>
<dbReference type="SMART" id="SM00220">
    <property type="entry name" value="S_TKc"/>
    <property type="match status" value="1"/>
</dbReference>
<dbReference type="PROSITE" id="PS00107">
    <property type="entry name" value="PROTEIN_KINASE_ATP"/>
    <property type="match status" value="1"/>
</dbReference>
<evidence type="ECO:0000256" key="9">
    <source>
        <dbReference type="PROSITE-ProRule" id="PRU10141"/>
    </source>
</evidence>
<keyword evidence="13" id="KW-1185">Reference proteome</keyword>
<dbReference type="SUPFAM" id="SSF56112">
    <property type="entry name" value="Protein kinase-like (PK-like)"/>
    <property type="match status" value="1"/>
</dbReference>
<dbReference type="CDD" id="cd00180">
    <property type="entry name" value="PKc"/>
    <property type="match status" value="1"/>
</dbReference>
<dbReference type="InterPro" id="IPR017441">
    <property type="entry name" value="Protein_kinase_ATP_BS"/>
</dbReference>
<dbReference type="OrthoDB" id="4062651at2759"/>
<dbReference type="PROSITE" id="PS00108">
    <property type="entry name" value="PROTEIN_KINASE_ST"/>
    <property type="match status" value="1"/>
</dbReference>